<comment type="caution">
    <text evidence="1">The sequence shown here is derived from an EMBL/GenBank/DDBJ whole genome shotgun (WGS) entry which is preliminary data.</text>
</comment>
<organism evidence="1 2">
    <name type="scientific">Fannyhessea vaginae PB189-T1-4</name>
    <dbReference type="NCBI Taxonomy" id="866774"/>
    <lineage>
        <taxon>Bacteria</taxon>
        <taxon>Bacillati</taxon>
        <taxon>Actinomycetota</taxon>
        <taxon>Coriobacteriia</taxon>
        <taxon>Coriobacteriales</taxon>
        <taxon>Atopobiaceae</taxon>
        <taxon>Fannyhessea</taxon>
    </lineage>
</organism>
<keyword evidence="2" id="KW-1185">Reference proteome</keyword>
<gene>
    <name evidence="1" type="ORF">HMPREF9248_1130</name>
</gene>
<accession>A0ABN0B151</accession>
<dbReference type="Proteomes" id="UP000004431">
    <property type="component" value="Unassembled WGS sequence"/>
</dbReference>
<reference evidence="1 2" key="1">
    <citation type="submission" date="2010-08" db="EMBL/GenBank/DDBJ databases">
        <authorList>
            <person name="Durkin A.S."/>
            <person name="Madupu R."/>
            <person name="Torralba M."/>
            <person name="Gillis M."/>
            <person name="Methe B."/>
            <person name="Sutton G."/>
            <person name="Nelson K.E."/>
        </authorList>
    </citation>
    <scope>NUCLEOTIDE SEQUENCE [LARGE SCALE GENOMIC DNA]</scope>
    <source>
        <strain evidence="1 2">PB189-T1-4</strain>
    </source>
</reference>
<proteinExistence type="predicted"/>
<evidence type="ECO:0000313" key="2">
    <source>
        <dbReference type="Proteomes" id="UP000004431"/>
    </source>
</evidence>
<evidence type="ECO:0000313" key="1">
    <source>
        <dbReference type="EMBL" id="EFL44497.1"/>
    </source>
</evidence>
<dbReference type="EMBL" id="AEDQ01000014">
    <property type="protein sequence ID" value="EFL44497.1"/>
    <property type="molecule type" value="Genomic_DNA"/>
</dbReference>
<protein>
    <submittedName>
        <fullName evidence="1">Uncharacterized protein</fullName>
    </submittedName>
</protein>
<sequence>MSATSLHHACGSHAPSVQQVYQLLYVRGVRVTWSSFTRVSRAQHKSWISLHK</sequence>
<name>A0ABN0B151_9ACTN</name>